<dbReference type="AlphaFoldDB" id="A0A0A9EPH7"/>
<protein>
    <submittedName>
        <fullName evidence="2">Uncharacterized protein</fullName>
    </submittedName>
</protein>
<evidence type="ECO:0000313" key="2">
    <source>
        <dbReference type="EMBL" id="JAE02007.1"/>
    </source>
</evidence>
<evidence type="ECO:0000256" key="1">
    <source>
        <dbReference type="SAM" id="Phobius"/>
    </source>
</evidence>
<accession>A0A0A9EPH7</accession>
<sequence length="48" mass="5467">MLHVHPCDHVYLPPKSVLMLCLVFFDVNMLLLAPSLIFSQLRSLCVVI</sequence>
<proteinExistence type="predicted"/>
<keyword evidence="1" id="KW-1133">Transmembrane helix</keyword>
<dbReference type="EMBL" id="GBRH01195889">
    <property type="protein sequence ID" value="JAE02007.1"/>
    <property type="molecule type" value="Transcribed_RNA"/>
</dbReference>
<reference evidence="2" key="1">
    <citation type="submission" date="2014-09" db="EMBL/GenBank/DDBJ databases">
        <authorList>
            <person name="Magalhaes I.L.F."/>
            <person name="Oliveira U."/>
            <person name="Santos F.R."/>
            <person name="Vidigal T.H.D.A."/>
            <person name="Brescovit A.D."/>
            <person name="Santos A.J."/>
        </authorList>
    </citation>
    <scope>NUCLEOTIDE SEQUENCE</scope>
    <source>
        <tissue evidence="2">Shoot tissue taken approximately 20 cm above the soil surface</tissue>
    </source>
</reference>
<organism evidence="2">
    <name type="scientific">Arundo donax</name>
    <name type="common">Giant reed</name>
    <name type="synonym">Donax arundinaceus</name>
    <dbReference type="NCBI Taxonomy" id="35708"/>
    <lineage>
        <taxon>Eukaryota</taxon>
        <taxon>Viridiplantae</taxon>
        <taxon>Streptophyta</taxon>
        <taxon>Embryophyta</taxon>
        <taxon>Tracheophyta</taxon>
        <taxon>Spermatophyta</taxon>
        <taxon>Magnoliopsida</taxon>
        <taxon>Liliopsida</taxon>
        <taxon>Poales</taxon>
        <taxon>Poaceae</taxon>
        <taxon>PACMAD clade</taxon>
        <taxon>Arundinoideae</taxon>
        <taxon>Arundineae</taxon>
        <taxon>Arundo</taxon>
    </lineage>
</organism>
<keyword evidence="1" id="KW-0472">Membrane</keyword>
<reference evidence="2" key="2">
    <citation type="journal article" date="2015" name="Data Brief">
        <title>Shoot transcriptome of the giant reed, Arundo donax.</title>
        <authorList>
            <person name="Barrero R.A."/>
            <person name="Guerrero F.D."/>
            <person name="Moolhuijzen P."/>
            <person name="Goolsby J.A."/>
            <person name="Tidwell J."/>
            <person name="Bellgard S.E."/>
            <person name="Bellgard M.I."/>
        </authorList>
    </citation>
    <scope>NUCLEOTIDE SEQUENCE</scope>
    <source>
        <tissue evidence="2">Shoot tissue taken approximately 20 cm above the soil surface</tissue>
    </source>
</reference>
<feature type="transmembrane region" description="Helical" evidence="1">
    <location>
        <begin position="17"/>
        <end position="38"/>
    </location>
</feature>
<name>A0A0A9EPH7_ARUDO</name>
<keyword evidence="1" id="KW-0812">Transmembrane</keyword>